<dbReference type="Proteomes" id="UP001488838">
    <property type="component" value="Unassembled WGS sequence"/>
</dbReference>
<feature type="compositionally biased region" description="Basic and acidic residues" evidence="1">
    <location>
        <begin position="344"/>
        <end position="353"/>
    </location>
</feature>
<sequence length="1222" mass="139092">MMRTHFAADIIHMYGLKSIGKTQIKNMALIHHPSYCFLQYISSHVADLKSEVFEELLKHLCHRAEEFREVIKSNMRRQMFTELFLHCDSGKVKALDRQRILALLETFYDQSSHTARSLLRNPRQWPLTEFEEIEWSEFWGDTDIKKHIYEDFDELLLRMNMLAAEKLAGKTQEMEDQNLPQQQSETSADQEPSPESATEPGTQLASEQETSREQRPHRESLTGQEQGKGLRKSSVSGQGSRRASAVEPRLHRGSVAEQGSRRSSASEQTQQRGSVAGQESLRSSVSEQESQTGQDSNRESVSEQESQRGSVTEEEGSQRGSVSEPVQRRTSITGQRRKSSADTGSRRGSEAGSRKGSGVEQGQRKGSGGQRKVSGGRKMSFSEYGPHKESITEEPQSEAEQGPPIDTILEEQDADSTSQKSDTLKESEASEFDKMESQEEKSLRVINEKEQAAMDSQQGEDAPTYSKDDGPPGSVKDQLPETSKEDSQKDKACDPKPQQIEGKQWSGEFSVFDWNMKHVQSEDEKQAKLIYADSRFTDLHAIIRNIQTYKEIKGRSAFDGVSLNLIQFVQLLETFVGEDTPLTVSQSLASFLQKNYFETKQEKMKVLEQVRQNAFQIRRVLLLEALFQKWDNNGSGFLNLSEVDDLLYTYKEGMERESMKKAKLHIQFPKSHPGHEVKLSSKQFQRYIELVVSELRGNEDQILDSVVEFLMSALERSHTEGLRNCARRKWLHQIQHAAETSGVSLEPVYTETFRALTQDAEAHGNKKISAHISLLEENILLPERGDVLLRNVACTLDDAPFVLNKVLYRDMKGISFTVVDEGKPIHVPQVQHHGNIFFWNNSRSKKEHNGSFLALPLQDVYMRIFGVLAVDTLRDPHEINIFLPHEIKFYQGVANAFSTAYHYVHSREHVLHTVITGIRWLFSMTSGINSITTYFVEPSSEKESYVLRKMMVTGYLGLTEVHTEPPTISRKSCIFRDFLFKCIDTSEVILASTSGETHIAIPLRERTREAMGVLDVNIGQTRMLVYQEYKDLQKMTKMIQNASDEILGEFSGEIMKNEVIEMEKTGEVTRAGILFFRTMLQELRECLQLLTSMDFVSLLLYEHRPHTDSTSLHDFESQDMEANVVLVHDILKGVILFSQQDIESSKDLEEWEKWKFYINKCLVEDLCVFDPTASNVKVNVQLVLNYTQGPRLLDAYIASRLPLQLCKLCTAQRCPTEEVNGS</sequence>
<reference evidence="3 4" key="1">
    <citation type="journal article" date="2023" name="bioRxiv">
        <title>Conserved and derived expression patterns and positive selection on dental genes reveal complex evolutionary context of ever-growing rodent molars.</title>
        <authorList>
            <person name="Calamari Z.T."/>
            <person name="Song A."/>
            <person name="Cohen E."/>
            <person name="Akter M."/>
            <person name="Roy R.D."/>
            <person name="Hallikas O."/>
            <person name="Christensen M.M."/>
            <person name="Li P."/>
            <person name="Marangoni P."/>
            <person name="Jernvall J."/>
            <person name="Klein O.D."/>
        </authorList>
    </citation>
    <scope>NUCLEOTIDE SEQUENCE [LARGE SCALE GENOMIC DNA]</scope>
    <source>
        <strain evidence="3">V071</strain>
    </source>
</reference>
<dbReference type="PROSITE" id="PS00018">
    <property type="entry name" value="EF_HAND_1"/>
    <property type="match status" value="1"/>
</dbReference>
<proteinExistence type="predicted"/>
<feature type="compositionally biased region" description="Polar residues" evidence="1">
    <location>
        <begin position="178"/>
        <end position="208"/>
    </location>
</feature>
<dbReference type="InterPro" id="IPR029016">
    <property type="entry name" value="GAF-like_dom_sf"/>
</dbReference>
<dbReference type="PANTHER" id="PTHR46788:SF1">
    <property type="entry name" value="EF-HAND CALCIUM-BINDING DOMAIN-CONTAINING PROTEIN 5"/>
    <property type="match status" value="1"/>
</dbReference>
<dbReference type="PANTHER" id="PTHR46788">
    <property type="entry name" value="EF-HAND CALCIUM-BINDING DOMAIN-CONTAINING PROTEIN 5"/>
    <property type="match status" value="1"/>
</dbReference>
<gene>
    <name evidence="3" type="ORF">U0070_003545</name>
</gene>
<dbReference type="Gene3D" id="3.30.450.40">
    <property type="match status" value="1"/>
</dbReference>
<feature type="compositionally biased region" description="Basic and acidic residues" evidence="1">
    <location>
        <begin position="478"/>
        <end position="494"/>
    </location>
</feature>
<feature type="compositionally biased region" description="Basic and acidic residues" evidence="1">
    <location>
        <begin position="422"/>
        <end position="452"/>
    </location>
</feature>
<feature type="domain" description="EF-hand" evidence="2">
    <location>
        <begin position="618"/>
        <end position="653"/>
    </location>
</feature>
<accession>A0AAW0JT55</accession>
<dbReference type="PROSITE" id="PS50222">
    <property type="entry name" value="EF_HAND_2"/>
    <property type="match status" value="1"/>
</dbReference>
<feature type="compositionally biased region" description="Basic and acidic residues" evidence="1">
    <location>
        <begin position="209"/>
        <end position="220"/>
    </location>
</feature>
<evidence type="ECO:0000256" key="1">
    <source>
        <dbReference type="SAM" id="MobiDB-lite"/>
    </source>
</evidence>
<dbReference type="EMBL" id="JBBHLL010000019">
    <property type="protein sequence ID" value="KAK7830090.1"/>
    <property type="molecule type" value="Genomic_DNA"/>
</dbReference>
<feature type="compositionally biased region" description="Polar residues" evidence="1">
    <location>
        <begin position="280"/>
        <end position="295"/>
    </location>
</feature>
<feature type="region of interest" description="Disordered" evidence="1">
    <location>
        <begin position="170"/>
        <end position="502"/>
    </location>
</feature>
<evidence type="ECO:0000259" key="2">
    <source>
        <dbReference type="PROSITE" id="PS50222"/>
    </source>
</evidence>
<comment type="caution">
    <text evidence="3">The sequence shown here is derived from an EMBL/GenBank/DDBJ whole genome shotgun (WGS) entry which is preliminary data.</text>
</comment>
<keyword evidence="4" id="KW-1185">Reference proteome</keyword>
<protein>
    <recommendedName>
        <fullName evidence="2">EF-hand domain-containing protein</fullName>
    </recommendedName>
</protein>
<evidence type="ECO:0000313" key="4">
    <source>
        <dbReference type="Proteomes" id="UP001488838"/>
    </source>
</evidence>
<organism evidence="3 4">
    <name type="scientific">Myodes glareolus</name>
    <name type="common">Bank vole</name>
    <name type="synonym">Clethrionomys glareolus</name>
    <dbReference type="NCBI Taxonomy" id="447135"/>
    <lineage>
        <taxon>Eukaryota</taxon>
        <taxon>Metazoa</taxon>
        <taxon>Chordata</taxon>
        <taxon>Craniata</taxon>
        <taxon>Vertebrata</taxon>
        <taxon>Euteleostomi</taxon>
        <taxon>Mammalia</taxon>
        <taxon>Eutheria</taxon>
        <taxon>Euarchontoglires</taxon>
        <taxon>Glires</taxon>
        <taxon>Rodentia</taxon>
        <taxon>Myomorpha</taxon>
        <taxon>Muroidea</taxon>
        <taxon>Cricetidae</taxon>
        <taxon>Arvicolinae</taxon>
        <taxon>Myodes</taxon>
    </lineage>
</organism>
<dbReference type="GO" id="GO:0005509">
    <property type="term" value="F:calcium ion binding"/>
    <property type="evidence" value="ECO:0007669"/>
    <property type="project" value="InterPro"/>
</dbReference>
<dbReference type="AlphaFoldDB" id="A0AAW0JT55"/>
<dbReference type="InterPro" id="IPR002048">
    <property type="entry name" value="EF_hand_dom"/>
</dbReference>
<feature type="compositionally biased region" description="Polar residues" evidence="1">
    <location>
        <begin position="261"/>
        <end position="273"/>
    </location>
</feature>
<name>A0AAW0JT55_MYOGA</name>
<dbReference type="InterPro" id="IPR018247">
    <property type="entry name" value="EF_Hand_1_Ca_BS"/>
</dbReference>
<dbReference type="SUPFAM" id="SSF55781">
    <property type="entry name" value="GAF domain-like"/>
    <property type="match status" value="1"/>
</dbReference>
<evidence type="ECO:0000313" key="3">
    <source>
        <dbReference type="EMBL" id="KAK7830090.1"/>
    </source>
</evidence>